<gene>
    <name evidence="1" type="ORF">LC586_18130</name>
</gene>
<sequence length="62" mass="7120">MNTTKEKVQSLLNQLPDDCSIEDIQYHLYVIEKVSRGLEVADTEGAIAQEEAEERLSKWLIK</sequence>
<protein>
    <recommendedName>
        <fullName evidence="3">Threonyl-tRNA synthetase</fullName>
    </recommendedName>
</protein>
<dbReference type="EMBL" id="JAIVFQ010000026">
    <property type="protein sequence ID" value="MCC5601068.1"/>
    <property type="molecule type" value="Genomic_DNA"/>
</dbReference>
<accession>A0ABS8IAE7</accession>
<comment type="caution">
    <text evidence="1">The sequence shown here is derived from an EMBL/GenBank/DDBJ whole genome shotgun (WGS) entry which is preliminary data.</text>
</comment>
<evidence type="ECO:0008006" key="3">
    <source>
        <dbReference type="Google" id="ProtNLM"/>
    </source>
</evidence>
<dbReference type="RefSeq" id="WP_229486122.1">
    <property type="nucleotide sequence ID" value="NZ_JAIVFQ010000026.1"/>
</dbReference>
<organism evidence="1 2">
    <name type="scientific">Nostoc favosum CHAB5714</name>
    <dbReference type="NCBI Taxonomy" id="2780399"/>
    <lineage>
        <taxon>Bacteria</taxon>
        <taxon>Bacillati</taxon>
        <taxon>Cyanobacteriota</taxon>
        <taxon>Cyanophyceae</taxon>
        <taxon>Nostocales</taxon>
        <taxon>Nostocaceae</taxon>
        <taxon>Nostoc</taxon>
        <taxon>Nostoc favosum</taxon>
    </lineage>
</organism>
<dbReference type="Proteomes" id="UP001199525">
    <property type="component" value="Unassembled WGS sequence"/>
</dbReference>
<evidence type="ECO:0000313" key="1">
    <source>
        <dbReference type="EMBL" id="MCC5601068.1"/>
    </source>
</evidence>
<evidence type="ECO:0000313" key="2">
    <source>
        <dbReference type="Proteomes" id="UP001199525"/>
    </source>
</evidence>
<reference evidence="1 2" key="1">
    <citation type="journal article" date="2021" name="Microorganisms">
        <title>Genome Evolution of Filamentous Cyanobacterium Nostoc Species: From Facultative Symbiosis to Free Living.</title>
        <authorList>
            <person name="Huo D."/>
            <person name="Li H."/>
            <person name="Cai F."/>
            <person name="Guo X."/>
            <person name="Qiao Z."/>
            <person name="Wang W."/>
            <person name="Yu G."/>
            <person name="Li R."/>
        </authorList>
    </citation>
    <scope>NUCLEOTIDE SEQUENCE [LARGE SCALE GENOMIC DNA]</scope>
    <source>
        <strain evidence="1 2">CHAB 5714</strain>
    </source>
</reference>
<name>A0ABS8IAE7_9NOSO</name>
<keyword evidence="2" id="KW-1185">Reference proteome</keyword>
<proteinExistence type="predicted"/>